<dbReference type="CDD" id="cd17470">
    <property type="entry name" value="T3SS_Flik_C"/>
    <property type="match status" value="1"/>
</dbReference>
<dbReference type="InterPro" id="IPR021136">
    <property type="entry name" value="Flagellar_hook_control-like_C"/>
</dbReference>
<dbReference type="InterPro" id="IPR038610">
    <property type="entry name" value="FliK-like_C_sf"/>
</dbReference>
<evidence type="ECO:0000313" key="3">
    <source>
        <dbReference type="EMBL" id="KRG78931.1"/>
    </source>
</evidence>
<dbReference type="PATRIC" id="fig|336566.3.peg.2919"/>
<dbReference type="Proteomes" id="UP000050956">
    <property type="component" value="Unassembled WGS sequence"/>
</dbReference>
<protein>
    <recommendedName>
        <fullName evidence="2">Flagellar hook-length control protein-like C-terminal domain-containing protein</fullName>
    </recommendedName>
</protein>
<dbReference type="EMBL" id="LDJM01000007">
    <property type="protein sequence ID" value="KRG78931.1"/>
    <property type="molecule type" value="Genomic_DNA"/>
</dbReference>
<dbReference type="Gene3D" id="3.30.750.140">
    <property type="match status" value="1"/>
</dbReference>
<dbReference type="PANTHER" id="PTHR37533:SF2">
    <property type="entry name" value="FLAGELLAR HOOK-LENGTH CONTROL PROTEIN"/>
    <property type="match status" value="1"/>
</dbReference>
<sequence>MSTAALTPVLFTAPAAPSTPAQGQSGTSSAQAGQQDPARFSQLLDSSSPAGSDQPLPADDGSIAADADAQDLQDEASQTPADAPWPPPGLETLLAPTTTAATPATTAACLAAATTMPAPPASQPPAASNPAAMGSVKDTTLAATLANTRTAPTTMPALAQAASSSHPDLAEGLPASAQTPAGNGADEALAQAIGSLAGTTTSASPALDSSGVVALAGLSASAVANPLPANDTQASVLPTRADMGGEHFDADVAQGVEYMVEHKLQSARIRISPQQLGMIEVELRLDGDRVHANFSSAHADVRQALHDSLPRLRELLDANGLQMGQAAVGQGSNGPGTDGRDGQRPATAMGHGATDTEPSPAAAAPQVWRHNRLLDTYA</sequence>
<dbReference type="Pfam" id="PF02120">
    <property type="entry name" value="Flg_hook"/>
    <property type="match status" value="1"/>
</dbReference>
<reference evidence="3 4" key="1">
    <citation type="submission" date="2015-05" db="EMBL/GenBank/DDBJ databases">
        <title>Genome sequencing and analysis of members of genus Stenotrophomonas.</title>
        <authorList>
            <person name="Patil P.P."/>
            <person name="Midha S."/>
            <person name="Patil P.B."/>
        </authorList>
    </citation>
    <scope>NUCLEOTIDE SEQUENCE [LARGE SCALE GENOMIC DNA]</scope>
    <source>
        <strain evidence="3 4">DSM 24757</strain>
    </source>
</reference>
<dbReference type="PANTHER" id="PTHR37533">
    <property type="entry name" value="FLAGELLAR HOOK-LENGTH CONTROL PROTEIN"/>
    <property type="match status" value="1"/>
</dbReference>
<dbReference type="InterPro" id="IPR052563">
    <property type="entry name" value="FliK"/>
</dbReference>
<feature type="region of interest" description="Disordered" evidence="1">
    <location>
        <begin position="1"/>
        <end position="94"/>
    </location>
</feature>
<proteinExistence type="predicted"/>
<accession>A0A0R0DMJ3</accession>
<dbReference type="RefSeq" id="WP_057636739.1">
    <property type="nucleotide sequence ID" value="NZ_LDJM01000007.1"/>
</dbReference>
<feature type="region of interest" description="Disordered" evidence="1">
    <location>
        <begin position="325"/>
        <end position="368"/>
    </location>
</feature>
<dbReference type="STRING" id="336566.ABB30_02560"/>
<evidence type="ECO:0000256" key="1">
    <source>
        <dbReference type="SAM" id="MobiDB-lite"/>
    </source>
</evidence>
<gene>
    <name evidence="3" type="ORF">ABB30_02560</name>
</gene>
<feature type="region of interest" description="Disordered" evidence="1">
    <location>
        <begin position="158"/>
        <end position="183"/>
    </location>
</feature>
<keyword evidence="4" id="KW-1185">Reference proteome</keyword>
<dbReference type="OrthoDB" id="1792985at2"/>
<comment type="caution">
    <text evidence="3">The sequence shown here is derived from an EMBL/GenBank/DDBJ whole genome shotgun (WGS) entry which is preliminary data.</text>
</comment>
<evidence type="ECO:0000259" key="2">
    <source>
        <dbReference type="Pfam" id="PF02120"/>
    </source>
</evidence>
<name>A0A0R0DMJ3_9GAMM</name>
<feature type="compositionally biased region" description="Low complexity" evidence="1">
    <location>
        <begin position="21"/>
        <end position="35"/>
    </location>
</feature>
<feature type="domain" description="Flagellar hook-length control protein-like C-terminal" evidence="2">
    <location>
        <begin position="254"/>
        <end position="334"/>
    </location>
</feature>
<feature type="compositionally biased region" description="Low complexity" evidence="1">
    <location>
        <begin position="58"/>
        <end position="67"/>
    </location>
</feature>
<organism evidence="3 4">
    <name type="scientific">Stenotrophomonas ginsengisoli</name>
    <dbReference type="NCBI Taxonomy" id="336566"/>
    <lineage>
        <taxon>Bacteria</taxon>
        <taxon>Pseudomonadati</taxon>
        <taxon>Pseudomonadota</taxon>
        <taxon>Gammaproteobacteria</taxon>
        <taxon>Lysobacterales</taxon>
        <taxon>Lysobacteraceae</taxon>
        <taxon>Stenotrophomonas</taxon>
    </lineage>
</organism>
<dbReference type="AlphaFoldDB" id="A0A0R0DMJ3"/>
<evidence type="ECO:0000313" key="4">
    <source>
        <dbReference type="Proteomes" id="UP000050956"/>
    </source>
</evidence>